<keyword evidence="3" id="KW-1185">Reference proteome</keyword>
<reference evidence="2" key="2">
    <citation type="submission" date="2023-05" db="EMBL/GenBank/DDBJ databases">
        <authorList>
            <consortium name="Lawrence Berkeley National Laboratory"/>
            <person name="Steindorff A."/>
            <person name="Hensen N."/>
            <person name="Bonometti L."/>
            <person name="Westerberg I."/>
            <person name="Brannstrom I.O."/>
            <person name="Guillou S."/>
            <person name="Cros-Aarteil S."/>
            <person name="Calhoun S."/>
            <person name="Haridas S."/>
            <person name="Kuo A."/>
            <person name="Mondo S."/>
            <person name="Pangilinan J."/>
            <person name="Riley R."/>
            <person name="Labutti K."/>
            <person name="Andreopoulos B."/>
            <person name="Lipzen A."/>
            <person name="Chen C."/>
            <person name="Yanf M."/>
            <person name="Daum C."/>
            <person name="Ng V."/>
            <person name="Clum A."/>
            <person name="Ohm R."/>
            <person name="Martin F."/>
            <person name="Silar P."/>
            <person name="Natvig D."/>
            <person name="Lalanne C."/>
            <person name="Gautier V."/>
            <person name="Ament-Velasquez S.L."/>
            <person name="Kruys A."/>
            <person name="Hutchinson M.I."/>
            <person name="Powell A.J."/>
            <person name="Barry K."/>
            <person name="Miller A.N."/>
            <person name="Grigoriev I.V."/>
            <person name="Debuchy R."/>
            <person name="Gladieux P."/>
            <person name="Thoren M.H."/>
            <person name="Johannesson H."/>
        </authorList>
    </citation>
    <scope>NUCLEOTIDE SEQUENCE</scope>
    <source>
        <strain evidence="2">CBS 892.96</strain>
    </source>
</reference>
<accession>A0AAN7A6M9</accession>
<evidence type="ECO:0000256" key="1">
    <source>
        <dbReference type="SAM" id="MobiDB-lite"/>
    </source>
</evidence>
<evidence type="ECO:0000313" key="3">
    <source>
        <dbReference type="Proteomes" id="UP001302321"/>
    </source>
</evidence>
<dbReference type="Proteomes" id="UP001302321">
    <property type="component" value="Unassembled WGS sequence"/>
</dbReference>
<sequence length="200" mass="22706">MRGLRVSKDMVPDGVWELMPPDPQLAALKAERAQLKSGQKHSGKRSSEKLTGKTTFTTARPGTLIPMGKKRRNTLSRQSTCRFWSALSSPEILCNQPNNLSSAELLELRIQAADLIAILCGKRETMERNRIRRRVQANATVKDESPGPDPFPLLVDRTQCLRCIGDETRPHREKTFKYSRPAVMYDHFDRKHRQQLGGVK</sequence>
<dbReference type="EMBL" id="MU866241">
    <property type="protein sequence ID" value="KAK4175284.1"/>
    <property type="molecule type" value="Genomic_DNA"/>
</dbReference>
<protein>
    <submittedName>
        <fullName evidence="2">FluG domain-containing protein</fullName>
    </submittedName>
</protein>
<organism evidence="2 3">
    <name type="scientific">Triangularia setosa</name>
    <dbReference type="NCBI Taxonomy" id="2587417"/>
    <lineage>
        <taxon>Eukaryota</taxon>
        <taxon>Fungi</taxon>
        <taxon>Dikarya</taxon>
        <taxon>Ascomycota</taxon>
        <taxon>Pezizomycotina</taxon>
        <taxon>Sordariomycetes</taxon>
        <taxon>Sordariomycetidae</taxon>
        <taxon>Sordariales</taxon>
        <taxon>Podosporaceae</taxon>
        <taxon>Triangularia</taxon>
    </lineage>
</organism>
<gene>
    <name evidence="2" type="ORF">QBC36DRAFT_302124</name>
</gene>
<proteinExistence type="predicted"/>
<evidence type="ECO:0000313" key="2">
    <source>
        <dbReference type="EMBL" id="KAK4175284.1"/>
    </source>
</evidence>
<name>A0AAN7A6M9_9PEZI</name>
<feature type="region of interest" description="Disordered" evidence="1">
    <location>
        <begin position="32"/>
        <end position="51"/>
    </location>
</feature>
<dbReference type="AlphaFoldDB" id="A0AAN7A6M9"/>
<reference evidence="2" key="1">
    <citation type="journal article" date="2023" name="Mol. Phylogenet. Evol.">
        <title>Genome-scale phylogeny and comparative genomics of the fungal order Sordariales.</title>
        <authorList>
            <person name="Hensen N."/>
            <person name="Bonometti L."/>
            <person name="Westerberg I."/>
            <person name="Brannstrom I.O."/>
            <person name="Guillou S."/>
            <person name="Cros-Aarteil S."/>
            <person name="Calhoun S."/>
            <person name="Haridas S."/>
            <person name="Kuo A."/>
            <person name="Mondo S."/>
            <person name="Pangilinan J."/>
            <person name="Riley R."/>
            <person name="LaButti K."/>
            <person name="Andreopoulos B."/>
            <person name="Lipzen A."/>
            <person name="Chen C."/>
            <person name="Yan M."/>
            <person name="Daum C."/>
            <person name="Ng V."/>
            <person name="Clum A."/>
            <person name="Steindorff A."/>
            <person name="Ohm R.A."/>
            <person name="Martin F."/>
            <person name="Silar P."/>
            <person name="Natvig D.O."/>
            <person name="Lalanne C."/>
            <person name="Gautier V."/>
            <person name="Ament-Velasquez S.L."/>
            <person name="Kruys A."/>
            <person name="Hutchinson M.I."/>
            <person name="Powell A.J."/>
            <person name="Barry K."/>
            <person name="Miller A.N."/>
            <person name="Grigoriev I.V."/>
            <person name="Debuchy R."/>
            <person name="Gladieux P."/>
            <person name="Hiltunen Thoren M."/>
            <person name="Johannesson H."/>
        </authorList>
    </citation>
    <scope>NUCLEOTIDE SEQUENCE</scope>
    <source>
        <strain evidence="2">CBS 892.96</strain>
    </source>
</reference>
<comment type="caution">
    <text evidence="2">The sequence shown here is derived from an EMBL/GenBank/DDBJ whole genome shotgun (WGS) entry which is preliminary data.</text>
</comment>